<accession>A0A5J4X6J6</accession>
<reference evidence="1 2" key="1">
    <citation type="submission" date="2019-03" db="EMBL/GenBank/DDBJ databases">
        <title>Single cell metagenomics reveals metabolic interactions within the superorganism composed of flagellate Streblomastix strix and complex community of Bacteroidetes bacteria on its surface.</title>
        <authorList>
            <person name="Treitli S.C."/>
            <person name="Kolisko M."/>
            <person name="Husnik F."/>
            <person name="Keeling P."/>
            <person name="Hampl V."/>
        </authorList>
    </citation>
    <scope>NUCLEOTIDE SEQUENCE [LARGE SCALE GENOMIC DNA]</scope>
    <source>
        <strain evidence="1">ST1C</strain>
    </source>
</reference>
<evidence type="ECO:0000313" key="2">
    <source>
        <dbReference type="Proteomes" id="UP000324800"/>
    </source>
</evidence>
<name>A0A5J4X6J6_9EUKA</name>
<protein>
    <submittedName>
        <fullName evidence="1">Uncharacterized protein</fullName>
    </submittedName>
</protein>
<comment type="caution">
    <text evidence="1">The sequence shown here is derived from an EMBL/GenBank/DDBJ whole genome shotgun (WGS) entry which is preliminary data.</text>
</comment>
<proteinExistence type="predicted"/>
<organism evidence="1 2">
    <name type="scientific">Streblomastix strix</name>
    <dbReference type="NCBI Taxonomy" id="222440"/>
    <lineage>
        <taxon>Eukaryota</taxon>
        <taxon>Metamonada</taxon>
        <taxon>Preaxostyla</taxon>
        <taxon>Oxymonadida</taxon>
        <taxon>Streblomastigidae</taxon>
        <taxon>Streblomastix</taxon>
    </lineage>
</organism>
<dbReference type="EMBL" id="SNRW01000183">
    <property type="protein sequence ID" value="KAA6402794.1"/>
    <property type="molecule type" value="Genomic_DNA"/>
</dbReference>
<dbReference type="Proteomes" id="UP000324800">
    <property type="component" value="Unassembled WGS sequence"/>
</dbReference>
<sequence>MRNSKVRTTEQFGQTWSIEIEYNNEDNARDAIIFFHYYKGPLGDLKVIKDFIDQHKAVINANFVEREMMLDGI</sequence>
<gene>
    <name evidence="1" type="ORF">EZS28_001674</name>
</gene>
<evidence type="ECO:0000313" key="1">
    <source>
        <dbReference type="EMBL" id="KAA6402794.1"/>
    </source>
</evidence>
<dbReference type="AlphaFoldDB" id="A0A5J4X6J6"/>